<dbReference type="NCBIfam" id="TIGR00038">
    <property type="entry name" value="efp"/>
    <property type="match status" value="1"/>
</dbReference>
<dbReference type="InterPro" id="IPR001059">
    <property type="entry name" value="Transl_elong_P/YeiP_cen"/>
</dbReference>
<comment type="subcellular location">
    <subcellularLocation>
        <location evidence="1 7">Cytoplasm</location>
    </subcellularLocation>
</comment>
<dbReference type="InterPro" id="IPR011768">
    <property type="entry name" value="Transl_elongation_fac_P"/>
</dbReference>
<dbReference type="Pfam" id="PF09285">
    <property type="entry name" value="Elong-fact-P_C"/>
    <property type="match status" value="1"/>
</dbReference>
<dbReference type="GO" id="GO:0005829">
    <property type="term" value="C:cytosol"/>
    <property type="evidence" value="ECO:0007669"/>
    <property type="project" value="UniProtKB-ARBA"/>
</dbReference>
<evidence type="ECO:0000259" key="10">
    <source>
        <dbReference type="SMART" id="SM00841"/>
    </source>
</evidence>
<dbReference type="Pfam" id="PF08207">
    <property type="entry name" value="EFP_N"/>
    <property type="match status" value="1"/>
</dbReference>
<evidence type="ECO:0000256" key="6">
    <source>
        <dbReference type="ARBA" id="ARBA00022917"/>
    </source>
</evidence>
<dbReference type="PANTHER" id="PTHR30053:SF12">
    <property type="entry name" value="ELONGATION FACTOR P (EF-P) FAMILY PROTEIN"/>
    <property type="match status" value="1"/>
</dbReference>
<keyword evidence="5 7" id="KW-0251">Elongation factor</keyword>
<evidence type="ECO:0000256" key="7">
    <source>
        <dbReference type="HAMAP-Rule" id="MF_00141"/>
    </source>
</evidence>
<dbReference type="GO" id="GO:0043043">
    <property type="term" value="P:peptide biosynthetic process"/>
    <property type="evidence" value="ECO:0007669"/>
    <property type="project" value="InterPro"/>
</dbReference>
<evidence type="ECO:0000256" key="3">
    <source>
        <dbReference type="ARBA" id="ARBA00009479"/>
    </source>
</evidence>
<evidence type="ECO:0000259" key="11">
    <source>
        <dbReference type="SMART" id="SM01185"/>
    </source>
</evidence>
<dbReference type="InterPro" id="IPR014722">
    <property type="entry name" value="Rib_uL2_dom2"/>
</dbReference>
<evidence type="ECO:0000256" key="8">
    <source>
        <dbReference type="NCBIfam" id="TIGR00038"/>
    </source>
</evidence>
<dbReference type="GO" id="GO:0003746">
    <property type="term" value="F:translation elongation factor activity"/>
    <property type="evidence" value="ECO:0007669"/>
    <property type="project" value="UniProtKB-UniRule"/>
</dbReference>
<dbReference type="CDD" id="cd05794">
    <property type="entry name" value="S1_EF-P_repeat_2"/>
    <property type="match status" value="1"/>
</dbReference>
<dbReference type="OrthoDB" id="9801844at2"/>
<dbReference type="PANTHER" id="PTHR30053">
    <property type="entry name" value="ELONGATION FACTOR P"/>
    <property type="match status" value="1"/>
</dbReference>
<dbReference type="UniPathway" id="UPA00345"/>
<dbReference type="AlphaFoldDB" id="A0A2S9XAQ2"/>
<evidence type="ECO:0000256" key="5">
    <source>
        <dbReference type="ARBA" id="ARBA00022768"/>
    </source>
</evidence>
<gene>
    <name evidence="7 12" type="primary">efp</name>
    <name evidence="12" type="ORF">ENSA5_69720</name>
</gene>
<evidence type="ECO:0000256" key="9">
    <source>
        <dbReference type="RuleBase" id="RU004389"/>
    </source>
</evidence>
<dbReference type="Proteomes" id="UP000237968">
    <property type="component" value="Unassembled WGS sequence"/>
</dbReference>
<evidence type="ECO:0000256" key="1">
    <source>
        <dbReference type="ARBA" id="ARBA00004496"/>
    </source>
</evidence>
<dbReference type="HAMAP" id="MF_00141">
    <property type="entry name" value="EF_P"/>
    <property type="match status" value="1"/>
</dbReference>
<organism evidence="12 13">
    <name type="scientific">Enhygromyxa salina</name>
    <dbReference type="NCBI Taxonomy" id="215803"/>
    <lineage>
        <taxon>Bacteria</taxon>
        <taxon>Pseudomonadati</taxon>
        <taxon>Myxococcota</taxon>
        <taxon>Polyangia</taxon>
        <taxon>Nannocystales</taxon>
        <taxon>Nannocystaceae</taxon>
        <taxon>Enhygromyxa</taxon>
    </lineage>
</organism>
<protein>
    <recommendedName>
        <fullName evidence="7 8">Elongation factor P</fullName>
        <shortName evidence="7">EF-P</shortName>
    </recommendedName>
</protein>
<evidence type="ECO:0000256" key="2">
    <source>
        <dbReference type="ARBA" id="ARBA00004815"/>
    </source>
</evidence>
<dbReference type="PROSITE" id="PS01275">
    <property type="entry name" value="EFP"/>
    <property type="match status" value="1"/>
</dbReference>
<dbReference type="PIRSF" id="PIRSF005901">
    <property type="entry name" value="EF-P"/>
    <property type="match status" value="1"/>
</dbReference>
<dbReference type="InterPro" id="IPR012340">
    <property type="entry name" value="NA-bd_OB-fold"/>
</dbReference>
<dbReference type="FunFam" id="2.30.30.30:FF:000003">
    <property type="entry name" value="Elongation factor P"/>
    <property type="match status" value="1"/>
</dbReference>
<dbReference type="Gene3D" id="2.30.30.30">
    <property type="match status" value="1"/>
</dbReference>
<sequence length="186" mass="20433">MDVSELKKNAKLEIDGQPWVVTDFQFVKPGKGQGLYKCKIKNMITGSVVDRTWRSGEKLSAADVESRKYEFLFSTGDSFTFMDSETYEQVELVADLVGDDAKFLMDNLGVDILSYNGRPVGLTLPSHVTMSVSECEPGVKGDTATGATKGATVQTGYELQVPLFIKVGDNLKIDTRTGAYVERVNQ</sequence>
<comment type="pathway">
    <text evidence="2 7">Protein biosynthesis; polypeptide chain elongation.</text>
</comment>
<proteinExistence type="inferred from homology"/>
<evidence type="ECO:0000256" key="4">
    <source>
        <dbReference type="ARBA" id="ARBA00022490"/>
    </source>
</evidence>
<dbReference type="SUPFAM" id="SSF50249">
    <property type="entry name" value="Nucleic acid-binding proteins"/>
    <property type="match status" value="2"/>
</dbReference>
<reference evidence="12 13" key="1">
    <citation type="submission" date="2018-03" db="EMBL/GenBank/DDBJ databases">
        <title>Draft Genome Sequences of the Obligatory Marine Myxobacteria Enhygromyxa salina SWB005.</title>
        <authorList>
            <person name="Poehlein A."/>
            <person name="Moghaddam J.A."/>
            <person name="Harms H."/>
            <person name="Alanjari M."/>
            <person name="Koenig G.M."/>
            <person name="Daniel R."/>
            <person name="Schaeberle T.F."/>
        </authorList>
    </citation>
    <scope>NUCLEOTIDE SEQUENCE [LARGE SCALE GENOMIC DNA]</scope>
    <source>
        <strain evidence="12 13">SWB005</strain>
    </source>
</reference>
<accession>A0A2S9XAQ2</accession>
<dbReference type="InterPro" id="IPR013852">
    <property type="entry name" value="Transl_elong_P/YeiP_CS"/>
</dbReference>
<dbReference type="InterPro" id="IPR020599">
    <property type="entry name" value="Transl_elong_fac_P/YeiP"/>
</dbReference>
<keyword evidence="4 7" id="KW-0963">Cytoplasm</keyword>
<dbReference type="FunFam" id="2.40.50.140:FF:000009">
    <property type="entry name" value="Elongation factor P"/>
    <property type="match status" value="1"/>
</dbReference>
<dbReference type="NCBIfam" id="NF001810">
    <property type="entry name" value="PRK00529.1"/>
    <property type="match status" value="1"/>
</dbReference>
<dbReference type="SMART" id="SM01185">
    <property type="entry name" value="EFP"/>
    <property type="match status" value="1"/>
</dbReference>
<evidence type="ECO:0000313" key="13">
    <source>
        <dbReference type="Proteomes" id="UP000237968"/>
    </source>
</evidence>
<dbReference type="InterPro" id="IPR008991">
    <property type="entry name" value="Translation_prot_SH3-like_sf"/>
</dbReference>
<feature type="domain" description="Translation elongation factor P/YeiP central" evidence="11">
    <location>
        <begin position="66"/>
        <end position="120"/>
    </location>
</feature>
<dbReference type="FunFam" id="2.40.50.140:FF:000004">
    <property type="entry name" value="Elongation factor P"/>
    <property type="match status" value="1"/>
</dbReference>
<keyword evidence="6 7" id="KW-0648">Protein biosynthesis</keyword>
<dbReference type="Pfam" id="PF01132">
    <property type="entry name" value="EFP"/>
    <property type="match status" value="1"/>
</dbReference>
<comment type="function">
    <text evidence="7">Involved in peptide bond synthesis. Stimulates efficient translation and peptide-bond synthesis on native or reconstituted 70S ribosomes in vitro. Probably functions indirectly by altering the affinity of the ribosome for aminoacyl-tRNA, thus increasing their reactivity as acceptors for peptidyl transferase.</text>
</comment>
<dbReference type="InterPro" id="IPR015365">
    <property type="entry name" value="Elong-fact-P_C"/>
</dbReference>
<name>A0A2S9XAQ2_9BACT</name>
<comment type="caution">
    <text evidence="12">The sequence shown here is derived from an EMBL/GenBank/DDBJ whole genome shotgun (WGS) entry which is preliminary data.</text>
</comment>
<feature type="domain" description="Elongation factor P C-terminal" evidence="10">
    <location>
        <begin position="128"/>
        <end position="183"/>
    </location>
</feature>
<dbReference type="Gene3D" id="2.40.50.140">
    <property type="entry name" value="Nucleic acid-binding proteins"/>
    <property type="match status" value="2"/>
</dbReference>
<dbReference type="CDD" id="cd04470">
    <property type="entry name" value="S1_EF-P_repeat_1"/>
    <property type="match status" value="1"/>
</dbReference>
<dbReference type="SUPFAM" id="SSF50104">
    <property type="entry name" value="Translation proteins SH3-like domain"/>
    <property type="match status" value="1"/>
</dbReference>
<keyword evidence="13" id="KW-1185">Reference proteome</keyword>
<dbReference type="EMBL" id="PVNK01000310">
    <property type="protein sequence ID" value="PRP89935.1"/>
    <property type="molecule type" value="Genomic_DNA"/>
</dbReference>
<evidence type="ECO:0000313" key="12">
    <source>
        <dbReference type="EMBL" id="PRP89935.1"/>
    </source>
</evidence>
<dbReference type="SMART" id="SM00841">
    <property type="entry name" value="Elong-fact-P_C"/>
    <property type="match status" value="1"/>
</dbReference>
<dbReference type="RefSeq" id="WP_106396086.1">
    <property type="nucleotide sequence ID" value="NZ_PVNK01000310.1"/>
</dbReference>
<dbReference type="InterPro" id="IPR013185">
    <property type="entry name" value="Transl_elong_KOW-like"/>
</dbReference>
<comment type="similarity">
    <text evidence="3 7 9">Belongs to the elongation factor P family.</text>
</comment>